<dbReference type="EMBL" id="JXXE01000577">
    <property type="protein sequence ID" value="KIZ36464.1"/>
    <property type="molecule type" value="Genomic_DNA"/>
</dbReference>
<dbReference type="GO" id="GO:0035438">
    <property type="term" value="F:cyclic-di-GMP binding"/>
    <property type="evidence" value="ECO:0007669"/>
    <property type="project" value="InterPro"/>
</dbReference>
<dbReference type="Pfam" id="PF07238">
    <property type="entry name" value="PilZ"/>
    <property type="match status" value="1"/>
</dbReference>
<dbReference type="SUPFAM" id="SSF141371">
    <property type="entry name" value="PilZ domain-like"/>
    <property type="match status" value="1"/>
</dbReference>
<proteinExistence type="predicted"/>
<name>A0A0D7E6H6_RHOPL</name>
<evidence type="ECO:0000313" key="3">
    <source>
        <dbReference type="Proteomes" id="UP000032515"/>
    </source>
</evidence>
<reference evidence="2 3" key="1">
    <citation type="submission" date="2014-11" db="EMBL/GenBank/DDBJ databases">
        <title>Genomics and ecophysiology of heterotrophic nitrogen fixing bacteria isolated from estuarine surface water.</title>
        <authorList>
            <person name="Bentzon-Tilia M."/>
            <person name="Severin I."/>
            <person name="Hansen L.H."/>
            <person name="Riemann L."/>
        </authorList>
    </citation>
    <scope>NUCLEOTIDE SEQUENCE [LARGE SCALE GENOMIC DNA]</scope>
    <source>
        <strain evidence="2 3">BAL398</strain>
    </source>
</reference>
<accession>A0A0D7E6H6</accession>
<feature type="domain" description="PilZ" evidence="1">
    <location>
        <begin position="3"/>
        <end position="81"/>
    </location>
</feature>
<evidence type="ECO:0000259" key="1">
    <source>
        <dbReference type="Pfam" id="PF07238"/>
    </source>
</evidence>
<comment type="caution">
    <text evidence="2">The sequence shown here is derived from an EMBL/GenBank/DDBJ whole genome shotgun (WGS) entry which is preliminary data.</text>
</comment>
<dbReference type="InterPro" id="IPR009875">
    <property type="entry name" value="PilZ_domain"/>
</dbReference>
<dbReference type="Proteomes" id="UP000032515">
    <property type="component" value="Unassembled WGS sequence"/>
</dbReference>
<evidence type="ECO:0000313" key="2">
    <source>
        <dbReference type="EMBL" id="KIZ36464.1"/>
    </source>
</evidence>
<dbReference type="OrthoDB" id="7210926at2"/>
<sequence length="119" mass="13900">MLDRRQIFRGRVYYGGRIAFNARKSTLDCIVRNFSPAGARVELSASAMLPDEVDFTIPCKGQAFLARMIWRRQDDAGFEFRYPRRLHGTVPLDWTLRLRASEHARRSLQQRLDRLSSEL</sequence>
<organism evidence="2 3">
    <name type="scientific">Rhodopseudomonas palustris</name>
    <dbReference type="NCBI Taxonomy" id="1076"/>
    <lineage>
        <taxon>Bacteria</taxon>
        <taxon>Pseudomonadati</taxon>
        <taxon>Pseudomonadota</taxon>
        <taxon>Alphaproteobacteria</taxon>
        <taxon>Hyphomicrobiales</taxon>
        <taxon>Nitrobacteraceae</taxon>
        <taxon>Rhodopseudomonas</taxon>
    </lineage>
</organism>
<gene>
    <name evidence="2" type="ORF">OO17_24695</name>
</gene>
<dbReference type="AlphaFoldDB" id="A0A0D7E6H6"/>
<dbReference type="PATRIC" id="fig|1076.23.peg.6054"/>
<protein>
    <submittedName>
        <fullName evidence="2">Pilus assembly protein PilZ</fullName>
    </submittedName>
</protein>
<dbReference type="RefSeq" id="WP_044416794.1">
    <property type="nucleotide sequence ID" value="NZ_JXXE01000577.1"/>
</dbReference>